<gene>
    <name evidence="1" type="ORF">GA0061103_2307</name>
</gene>
<dbReference type="RefSeq" id="WP_245304679.1">
    <property type="nucleotide sequence ID" value="NZ_FMAG01000001.1"/>
</dbReference>
<dbReference type="Proteomes" id="UP000199101">
    <property type="component" value="Unassembled WGS sequence"/>
</dbReference>
<reference evidence="2" key="1">
    <citation type="submission" date="2016-08" db="EMBL/GenBank/DDBJ databases">
        <authorList>
            <person name="Varghese N."/>
            <person name="Submissions Spin"/>
        </authorList>
    </citation>
    <scope>NUCLEOTIDE SEQUENCE [LARGE SCALE GENOMIC DNA]</scope>
    <source>
        <strain evidence="2">HAMBI 2975</strain>
    </source>
</reference>
<sequence>MGLFSKVKRTEIANPVSGWLNVVACSPLPDIAGEVTLFPKCDIDGVIIAERVAPTAVHFTSRDVPKLKWPHPGMMLPVVVDLADPSHYRIEWEKVPTGQQAAEKLAAGLRTRKQDEQRIDETDHPAFPRVWREAPDGMTSAELLNGLTAQQTELALAGAGAAVGLEPAIAKVLTAAEVTPSSAPGGTWDITVRVAHPNGGPDWDAVTRMSFSSPERRLKRTTAGIMLPVLVDPDNRGRIIVDVSRLS</sequence>
<dbReference type="AlphaFoldDB" id="A0A1C3UJ49"/>
<organism evidence="1 2">
    <name type="scientific">Rhizobium multihospitium</name>
    <dbReference type="NCBI Taxonomy" id="410764"/>
    <lineage>
        <taxon>Bacteria</taxon>
        <taxon>Pseudomonadati</taxon>
        <taxon>Pseudomonadota</taxon>
        <taxon>Alphaproteobacteria</taxon>
        <taxon>Hyphomicrobiales</taxon>
        <taxon>Rhizobiaceae</taxon>
        <taxon>Rhizobium/Agrobacterium group</taxon>
        <taxon>Rhizobium</taxon>
    </lineage>
</organism>
<accession>A0A1C3UJ49</accession>
<evidence type="ECO:0000313" key="1">
    <source>
        <dbReference type="EMBL" id="SCB15513.1"/>
    </source>
</evidence>
<name>A0A1C3UJ49_9HYPH</name>
<evidence type="ECO:0000313" key="2">
    <source>
        <dbReference type="Proteomes" id="UP000199101"/>
    </source>
</evidence>
<dbReference type="EMBL" id="FMAG01000001">
    <property type="protein sequence ID" value="SCB15513.1"/>
    <property type="molecule type" value="Genomic_DNA"/>
</dbReference>
<protein>
    <submittedName>
        <fullName evidence="1">Uncharacterized protein</fullName>
    </submittedName>
</protein>
<proteinExistence type="predicted"/>
<keyword evidence="2" id="KW-1185">Reference proteome</keyword>